<comment type="caution">
    <text evidence="1">The sequence shown here is derived from an EMBL/GenBank/DDBJ whole genome shotgun (WGS) entry which is preliminary data.</text>
</comment>
<keyword evidence="2" id="KW-1185">Reference proteome</keyword>
<evidence type="ECO:0000313" key="2">
    <source>
        <dbReference type="Proteomes" id="UP001156641"/>
    </source>
</evidence>
<proteinExistence type="predicted"/>
<evidence type="ECO:0000313" key="1">
    <source>
        <dbReference type="EMBL" id="GLR67226.1"/>
    </source>
</evidence>
<protein>
    <submittedName>
        <fullName evidence="1">Phosphohistidine phosphatase</fullName>
    </submittedName>
</protein>
<dbReference type="Proteomes" id="UP001156641">
    <property type="component" value="Unassembled WGS sequence"/>
</dbReference>
<dbReference type="Gene3D" id="3.40.50.1240">
    <property type="entry name" value="Phosphoglycerate mutase-like"/>
    <property type="match status" value="1"/>
</dbReference>
<reference evidence="2" key="1">
    <citation type="journal article" date="2019" name="Int. J. Syst. Evol. Microbiol.">
        <title>The Global Catalogue of Microorganisms (GCM) 10K type strain sequencing project: providing services to taxonomists for standard genome sequencing and annotation.</title>
        <authorList>
            <consortium name="The Broad Institute Genomics Platform"/>
            <consortium name="The Broad Institute Genome Sequencing Center for Infectious Disease"/>
            <person name="Wu L."/>
            <person name="Ma J."/>
        </authorList>
    </citation>
    <scope>NUCLEOTIDE SEQUENCE [LARGE SCALE GENOMIC DNA]</scope>
    <source>
        <strain evidence="2">NBRC 112502</strain>
    </source>
</reference>
<sequence>MHQLILLRHAKAAPANAAPSDHDRPLTDAGRQAATAIATAMRKAGLAPDVVLVSTALRTQQTFEALEAAGVWDEWPNIDSLPVLYMASPNRIRDLLRDLPETVRSALVIGHNPGLHDLALAISGPASSQPDLVRLNDGFPTAALAEFLVSTPWRRLGAHGATLQRFIKPADIV</sequence>
<dbReference type="InterPro" id="IPR013078">
    <property type="entry name" value="His_Pase_superF_clade-1"/>
</dbReference>
<dbReference type="Pfam" id="PF00300">
    <property type="entry name" value="His_Phos_1"/>
    <property type="match status" value="1"/>
</dbReference>
<dbReference type="RefSeq" id="WP_284257955.1">
    <property type="nucleotide sequence ID" value="NZ_BSOS01000065.1"/>
</dbReference>
<gene>
    <name evidence="1" type="ORF">GCM10010909_19070</name>
</gene>
<dbReference type="SUPFAM" id="SSF53254">
    <property type="entry name" value="Phosphoglycerate mutase-like"/>
    <property type="match status" value="1"/>
</dbReference>
<dbReference type="InterPro" id="IPR029033">
    <property type="entry name" value="His_PPase_superfam"/>
</dbReference>
<organism evidence="1 2">
    <name type="scientific">Acidocella aquatica</name>
    <dbReference type="NCBI Taxonomy" id="1922313"/>
    <lineage>
        <taxon>Bacteria</taxon>
        <taxon>Pseudomonadati</taxon>
        <taxon>Pseudomonadota</taxon>
        <taxon>Alphaproteobacteria</taxon>
        <taxon>Acetobacterales</taxon>
        <taxon>Acidocellaceae</taxon>
        <taxon>Acidocella</taxon>
    </lineage>
</organism>
<dbReference type="PANTHER" id="PTHR47623">
    <property type="entry name" value="OS09G0287300 PROTEIN"/>
    <property type="match status" value="1"/>
</dbReference>
<accession>A0ABQ6A5U9</accession>
<dbReference type="SMART" id="SM00855">
    <property type="entry name" value="PGAM"/>
    <property type="match status" value="1"/>
</dbReference>
<dbReference type="PANTHER" id="PTHR47623:SF1">
    <property type="entry name" value="OS09G0287300 PROTEIN"/>
    <property type="match status" value="1"/>
</dbReference>
<dbReference type="CDD" id="cd07067">
    <property type="entry name" value="HP_PGM_like"/>
    <property type="match status" value="1"/>
</dbReference>
<name>A0ABQ6A5U9_9PROT</name>
<dbReference type="EMBL" id="BSOS01000065">
    <property type="protein sequence ID" value="GLR67226.1"/>
    <property type="molecule type" value="Genomic_DNA"/>
</dbReference>